<accession>A0A6M8N9E4</accession>
<dbReference type="PANTHER" id="PTHR30629">
    <property type="entry name" value="PROPHAGE INTEGRASE"/>
    <property type="match status" value="1"/>
</dbReference>
<protein>
    <submittedName>
        <fullName evidence="5">Integrase</fullName>
    </submittedName>
</protein>
<evidence type="ECO:0000313" key="6">
    <source>
        <dbReference type="Proteomes" id="UP000290378"/>
    </source>
</evidence>
<gene>
    <name evidence="5" type="ORF">CP963_07015</name>
</gene>
<dbReference type="Pfam" id="PF00589">
    <property type="entry name" value="Phage_integrase"/>
    <property type="match status" value="1"/>
</dbReference>
<dbReference type="InterPro" id="IPR011010">
    <property type="entry name" value="DNA_brk_join_enz"/>
</dbReference>
<dbReference type="Gene3D" id="1.10.443.10">
    <property type="entry name" value="Intergrase catalytic core"/>
    <property type="match status" value="1"/>
</dbReference>
<dbReference type="GO" id="GO:0006310">
    <property type="term" value="P:DNA recombination"/>
    <property type="evidence" value="ECO:0007669"/>
    <property type="project" value="UniProtKB-KW"/>
</dbReference>
<dbReference type="SUPFAM" id="SSF56349">
    <property type="entry name" value="DNA breaking-rejoining enzymes"/>
    <property type="match status" value="1"/>
</dbReference>
<dbReference type="EMBL" id="NXII01000007">
    <property type="protein sequence ID" value="RXI41514.1"/>
    <property type="molecule type" value="Genomic_DNA"/>
</dbReference>
<keyword evidence="4" id="KW-0233">DNA recombination</keyword>
<dbReference type="InterPro" id="IPR013762">
    <property type="entry name" value="Integrase-like_cat_sf"/>
</dbReference>
<dbReference type="Gene3D" id="3.30.160.390">
    <property type="entry name" value="Integrase, DNA-binding domain"/>
    <property type="match status" value="1"/>
</dbReference>
<keyword evidence="3" id="KW-0238">DNA-binding</keyword>
<dbReference type="InterPro" id="IPR053876">
    <property type="entry name" value="Phage_int_M"/>
</dbReference>
<sequence length="406" mass="47784">MKRTSKKLTELELKKAQVKDKDYNLSDGDGLYFIVRKNGSKFFRFDFRYGGKRLSMSLGTYPLTSLKEARNKTADAKKLLENNINPISEKKLNKITEEITLNFVIDKWLEIRKLNSSENTYLTNQRILKNITDKIGNVAIKDIQRQDYIDIILNVQKKGRIETGLRILSLLFKIYQFAVTNGYVEHNIIVDIDKKSTLLKNKETHLPAITEKQEIKQLLKDIYSLENRFRSDISTIYIFKLIPYVFVRSENIRLMCWDDLDLEKGLWAIPKEKMKMNVDFVCPLPKQAINLIKEIEPFTRQRSKYVFPSPQKSDRGVSGATLADTLNRLGYQNRHCFHGFRSMFSTIAHELYKEHGFHSDIIEACLAHKEKNRVKASYNRESKFKYFDEKKELIQWWADWLDKLKN</sequence>
<reference evidence="5 6" key="1">
    <citation type="submission" date="2017-09" db="EMBL/GenBank/DDBJ databases">
        <title>Genomics of the genus Arcobacter.</title>
        <authorList>
            <person name="Perez-Cataluna A."/>
            <person name="Figueras M.J."/>
            <person name="Salas-Masso N."/>
        </authorList>
    </citation>
    <scope>NUCLEOTIDE SEQUENCE [LARGE SCALE GENOMIC DNA]</scope>
    <source>
        <strain evidence="5 6">CECT 7834</strain>
    </source>
</reference>
<comment type="caution">
    <text evidence="5">The sequence shown here is derived from an EMBL/GenBank/DDBJ whole genome shotgun (WGS) entry which is preliminary data.</text>
</comment>
<dbReference type="InterPro" id="IPR050808">
    <property type="entry name" value="Phage_Integrase"/>
</dbReference>
<dbReference type="PROSITE" id="PS51898">
    <property type="entry name" value="TYR_RECOMBINASE"/>
    <property type="match status" value="1"/>
</dbReference>
<organism evidence="5 6">
    <name type="scientific">Arcobacter cloacae</name>
    <dbReference type="NCBI Taxonomy" id="1054034"/>
    <lineage>
        <taxon>Bacteria</taxon>
        <taxon>Pseudomonadati</taxon>
        <taxon>Campylobacterota</taxon>
        <taxon>Epsilonproteobacteria</taxon>
        <taxon>Campylobacterales</taxon>
        <taxon>Arcobacteraceae</taxon>
        <taxon>Arcobacter</taxon>
    </lineage>
</organism>
<evidence type="ECO:0000256" key="3">
    <source>
        <dbReference type="ARBA" id="ARBA00023125"/>
    </source>
</evidence>
<dbReference type="Pfam" id="PF13356">
    <property type="entry name" value="Arm-DNA-bind_3"/>
    <property type="match status" value="1"/>
</dbReference>
<dbReference type="InterPro" id="IPR002104">
    <property type="entry name" value="Integrase_catalytic"/>
</dbReference>
<dbReference type="Gene3D" id="1.10.150.130">
    <property type="match status" value="1"/>
</dbReference>
<dbReference type="AlphaFoldDB" id="A0A6M8N9E4"/>
<evidence type="ECO:0000256" key="1">
    <source>
        <dbReference type="ARBA" id="ARBA00008857"/>
    </source>
</evidence>
<dbReference type="InterPro" id="IPR010998">
    <property type="entry name" value="Integrase_recombinase_N"/>
</dbReference>
<dbReference type="InterPro" id="IPR038488">
    <property type="entry name" value="Integrase_DNA-bd_sf"/>
</dbReference>
<keyword evidence="2" id="KW-0229">DNA integration</keyword>
<dbReference type="GO" id="GO:0015074">
    <property type="term" value="P:DNA integration"/>
    <property type="evidence" value="ECO:0007669"/>
    <property type="project" value="UniProtKB-KW"/>
</dbReference>
<name>A0A6M8N9E4_9BACT</name>
<dbReference type="PANTHER" id="PTHR30629:SF2">
    <property type="entry name" value="PROPHAGE INTEGRASE INTS-RELATED"/>
    <property type="match status" value="1"/>
</dbReference>
<evidence type="ECO:0000256" key="2">
    <source>
        <dbReference type="ARBA" id="ARBA00022908"/>
    </source>
</evidence>
<dbReference type="PROSITE" id="PS51900">
    <property type="entry name" value="CB"/>
    <property type="match status" value="1"/>
</dbReference>
<dbReference type="Proteomes" id="UP000290378">
    <property type="component" value="Unassembled WGS sequence"/>
</dbReference>
<dbReference type="InterPro" id="IPR044068">
    <property type="entry name" value="CB"/>
</dbReference>
<comment type="similarity">
    <text evidence="1">Belongs to the 'phage' integrase family.</text>
</comment>
<dbReference type="CDD" id="cd00801">
    <property type="entry name" value="INT_P4_C"/>
    <property type="match status" value="1"/>
</dbReference>
<dbReference type="GO" id="GO:0003677">
    <property type="term" value="F:DNA binding"/>
    <property type="evidence" value="ECO:0007669"/>
    <property type="project" value="UniProtKB-UniRule"/>
</dbReference>
<dbReference type="InterPro" id="IPR025166">
    <property type="entry name" value="Integrase_DNA_bind_dom"/>
</dbReference>
<dbReference type="Pfam" id="PF22022">
    <property type="entry name" value="Phage_int_M"/>
    <property type="match status" value="1"/>
</dbReference>
<proteinExistence type="inferred from homology"/>
<keyword evidence="6" id="KW-1185">Reference proteome</keyword>
<dbReference type="RefSeq" id="WP_129013488.1">
    <property type="nucleotide sequence ID" value="NZ_CBCSEI010000015.1"/>
</dbReference>
<evidence type="ECO:0000256" key="4">
    <source>
        <dbReference type="ARBA" id="ARBA00023172"/>
    </source>
</evidence>
<evidence type="ECO:0000313" key="5">
    <source>
        <dbReference type="EMBL" id="RXI41514.1"/>
    </source>
</evidence>